<dbReference type="Proteomes" id="UP000483432">
    <property type="component" value="Unassembled WGS sequence"/>
</dbReference>
<sequence>MARLPRYVIPGQPQHIIQRGNNRQIIFAEEADYSFFRDALVEAANKHGLAIHAYVWMTNHVHLLATPEFDDSISKVFQSVGRRYVQYFNYTYKRSGTLWEGRYRATVVDSERYLLTLMRYIELNPVRAGMVVAPQDYPWSSYRRNALGEGGTNADWLSSHEEYSRLGLDDADRQKAYRALFDTAIDRGDLAEIRDCTHKGWALGGERFRAEIEALGQRQAASKGVGRPRKRD</sequence>
<dbReference type="AlphaFoldDB" id="A0A7C9NQS5"/>
<dbReference type="InterPro" id="IPR036515">
    <property type="entry name" value="Transposase_17_sf"/>
</dbReference>
<accession>A0A7C9NQS5</accession>
<dbReference type="InterPro" id="IPR002686">
    <property type="entry name" value="Transposase_17"/>
</dbReference>
<gene>
    <name evidence="2" type="ORF">GZ085_05505</name>
</gene>
<organism evidence="2 3">
    <name type="scientific">Sulfuriferula multivorans</name>
    <dbReference type="NCBI Taxonomy" id="1559896"/>
    <lineage>
        <taxon>Bacteria</taxon>
        <taxon>Pseudomonadati</taxon>
        <taxon>Pseudomonadota</taxon>
        <taxon>Betaproteobacteria</taxon>
        <taxon>Nitrosomonadales</taxon>
        <taxon>Sulfuricellaceae</taxon>
        <taxon>Sulfuriferula</taxon>
    </lineage>
</organism>
<dbReference type="Pfam" id="PF01797">
    <property type="entry name" value="Y1_Tnp"/>
    <property type="match status" value="1"/>
</dbReference>
<dbReference type="GO" id="GO:0003677">
    <property type="term" value="F:DNA binding"/>
    <property type="evidence" value="ECO:0007669"/>
    <property type="project" value="InterPro"/>
</dbReference>
<dbReference type="PANTHER" id="PTHR34322:SF2">
    <property type="entry name" value="TRANSPOSASE IS200-LIKE DOMAIN-CONTAINING PROTEIN"/>
    <property type="match status" value="1"/>
</dbReference>
<dbReference type="SUPFAM" id="SSF143422">
    <property type="entry name" value="Transposase IS200-like"/>
    <property type="match status" value="1"/>
</dbReference>
<dbReference type="Gene3D" id="3.30.70.1290">
    <property type="entry name" value="Transposase IS200-like"/>
    <property type="match status" value="1"/>
</dbReference>
<evidence type="ECO:0000259" key="1">
    <source>
        <dbReference type="SMART" id="SM01321"/>
    </source>
</evidence>
<proteinExistence type="predicted"/>
<dbReference type="GO" id="GO:0004803">
    <property type="term" value="F:transposase activity"/>
    <property type="evidence" value="ECO:0007669"/>
    <property type="project" value="InterPro"/>
</dbReference>
<name>A0A7C9NQS5_9PROT</name>
<evidence type="ECO:0000313" key="3">
    <source>
        <dbReference type="Proteomes" id="UP000483432"/>
    </source>
</evidence>
<dbReference type="PANTHER" id="PTHR34322">
    <property type="entry name" value="TRANSPOSASE, Y1_TNP DOMAIN-CONTAINING"/>
    <property type="match status" value="1"/>
</dbReference>
<evidence type="ECO:0000313" key="2">
    <source>
        <dbReference type="EMBL" id="NDP47842.1"/>
    </source>
</evidence>
<comment type="caution">
    <text evidence="2">The sequence shown here is derived from an EMBL/GenBank/DDBJ whole genome shotgun (WGS) entry which is preliminary data.</text>
</comment>
<protein>
    <submittedName>
        <fullName evidence="2">Transposase</fullName>
    </submittedName>
</protein>
<dbReference type="SMART" id="SM01321">
    <property type="entry name" value="Y1_Tnp"/>
    <property type="match status" value="1"/>
</dbReference>
<feature type="domain" description="Transposase IS200-like" evidence="1">
    <location>
        <begin position="9"/>
        <end position="124"/>
    </location>
</feature>
<reference evidence="2 3" key="1">
    <citation type="submission" date="2019-09" db="EMBL/GenBank/DDBJ databases">
        <title>H2 Metabolism Revealed by Metagenomic Analysis in Subglacial Sediment of East Antarctica.</title>
        <authorList>
            <person name="Yang Z."/>
            <person name="Zhang Y."/>
            <person name="Lv Y."/>
            <person name="Yan W."/>
            <person name="Xiao X."/>
            <person name="Sun B."/>
            <person name="Ma H."/>
        </authorList>
    </citation>
    <scope>NUCLEOTIDE SEQUENCE [LARGE SCALE GENOMIC DNA]</scope>
    <source>
        <strain evidence="2">Bin2_2</strain>
    </source>
</reference>
<dbReference type="GO" id="GO:0006313">
    <property type="term" value="P:DNA transposition"/>
    <property type="evidence" value="ECO:0007669"/>
    <property type="project" value="InterPro"/>
</dbReference>
<dbReference type="EMBL" id="JAAFGW010000060">
    <property type="protein sequence ID" value="NDP47842.1"/>
    <property type="molecule type" value="Genomic_DNA"/>
</dbReference>